<dbReference type="AlphaFoldDB" id="A0AB74QCV6"/>
<dbReference type="Proteomes" id="UP000411588">
    <property type="component" value="Unassembled WGS sequence"/>
</dbReference>
<organism evidence="1 2">
    <name type="scientific">Clostridioides difficile</name>
    <name type="common">Peptoclostridium difficile</name>
    <dbReference type="NCBI Taxonomy" id="1496"/>
    <lineage>
        <taxon>Bacteria</taxon>
        <taxon>Bacillati</taxon>
        <taxon>Bacillota</taxon>
        <taxon>Clostridia</taxon>
        <taxon>Peptostreptococcales</taxon>
        <taxon>Peptostreptococcaceae</taxon>
        <taxon>Clostridioides</taxon>
    </lineage>
</organism>
<reference evidence="1 2" key="1">
    <citation type="submission" date="2019-02" db="EMBL/GenBank/DDBJ databases">
        <authorList>
            <consortium name="Pathogen Informatics"/>
        </authorList>
    </citation>
    <scope>NUCLEOTIDE SEQUENCE [LARGE SCALE GENOMIC DNA]</scope>
    <source>
        <strain evidence="2">clo34</strain>
    </source>
</reference>
<proteinExistence type="predicted"/>
<protein>
    <recommendedName>
        <fullName evidence="3">Type I restriction enzyme R protein N-terminal domain-containing protein</fullName>
    </recommendedName>
</protein>
<accession>A0AB74QCV6</accession>
<sequence length="372" mass="43543">MPNSIQAIRNVYDIVKGARDNEKPMSDEEIKALLERTVFDRSLIQNYPRFEKGYAAEDLFMRIFSLLPWVKTVVPLGQEQFPEKSKETLQVPDYEITFEAGSKTNTSCILVEVKLVDGDKQTYELQKYKYEVLKEYSSQKNEPLLFGIFWIKQGVWTINSIESFSEKSSAYKISYENACMDDLSAIFGDYTYLFRKQCYRKSIFSKKEDVDTEFFHAHEKYGHTKYEGLSLDGQNFESLDMLEPALLDCAFDFKEISCNELSDTDTELIEQYDRVPYVYKLSSLILAYLLKMYCLDKNDMYYKNNPVVEFSFDIVDTVRRKCGGEKFYLLPYNINDIATQMIELQFGKVNRIIKAYKETQRNKGCKIIVSHE</sequence>
<gene>
    <name evidence="1" type="ORF">SAMEA1402399_02544</name>
</gene>
<evidence type="ECO:0008006" key="3">
    <source>
        <dbReference type="Google" id="ProtNLM"/>
    </source>
</evidence>
<evidence type="ECO:0000313" key="2">
    <source>
        <dbReference type="Proteomes" id="UP000411588"/>
    </source>
</evidence>
<dbReference type="EMBL" id="CAADAN010000009">
    <property type="protein sequence ID" value="VFD33339.1"/>
    <property type="molecule type" value="Genomic_DNA"/>
</dbReference>
<dbReference type="RefSeq" id="WP_009901846.1">
    <property type="nucleotide sequence ID" value="NZ_CAADAK010000010.1"/>
</dbReference>
<name>A0AB74QCV6_CLODI</name>
<evidence type="ECO:0000313" key="1">
    <source>
        <dbReference type="EMBL" id="VFD33339.1"/>
    </source>
</evidence>
<comment type="caution">
    <text evidence="1">The sequence shown here is derived from an EMBL/GenBank/DDBJ whole genome shotgun (WGS) entry which is preliminary data.</text>
</comment>